<dbReference type="GO" id="GO:0017119">
    <property type="term" value="C:Golgi transport complex"/>
    <property type="evidence" value="ECO:0007669"/>
    <property type="project" value="TreeGrafter"/>
</dbReference>
<dbReference type="EMBL" id="SGPK01000153">
    <property type="protein sequence ID" value="THH07230.1"/>
    <property type="molecule type" value="Genomic_DNA"/>
</dbReference>
<dbReference type="GO" id="GO:0006886">
    <property type="term" value="P:intracellular protein transport"/>
    <property type="evidence" value="ECO:0007669"/>
    <property type="project" value="InterPro"/>
</dbReference>
<dbReference type="InterPro" id="IPR048320">
    <property type="entry name" value="COG3_N"/>
</dbReference>
<dbReference type="Pfam" id="PF20671">
    <property type="entry name" value="COG3_C"/>
    <property type="match status" value="1"/>
</dbReference>
<sequence>MASSNSKGPVMQPSHPVISLEEWEAKAPLTELELRSVNAFQKACEEKPWPLKNSAGDGPPSRTASPVSKQKFYAQGSSSIPETPTLEEKPTQTFQHMRPDRPVQTTQEFYDWFSMIERSVAHSQESSYREHLSTIMKHLETCENLTGTVDQVQKEVDDMLDGWRSVEVGGKSLKDACEQLLDERDRLIRLSEDIGARLEYFQELEHATRMLNHPGESLVLQVDFLDMVERVDICIEFLRTHRHYRESETYLLRFQQCLTRAMTLIKMFFVGSLKALSTDISRRMSDREVSQTAQMHLLYTRFQSVAVQVAPLLGELERRARSHPDELSSFLAECHSAYFSARKTLLIGRLAEEIKGLDPSRADLVELTRAGCSYLKQLCIDEFSVYKCFFNSGKELLYAYLENLCDHLYDDLRPRILHEPRLSVLCDVCKVLQALMVLDVPEMEPSSDDEGESFSLGSLVGHDAKQGLGKLHISHMLQSVLQDAQTRLVFKAQTVVQADIRYYVPKSDDLNYPKILEDAPQRHNAFVIKERDDETPIFQVSSFNKRETWYTTLKTTITVLTQLHDFVQPLIFDDIAQEAIKLCRLSLMPAANMIATRGSASASLDSQLFLIRHLLVLKEMVNSMKLASHDADGPLEFRHVTDTLKDILRTSNLMPYAFASSLSKGRDEATGTGMREDIDSDLRRACEAVIQLCANTATQPIDDFMRTLDAVTSPGTGNEVKYEPPSRTAALSVEAAFREGLKREVPTAARILRLYLADSEENSGSKSIDGNKKNDLGRGTVAVLLGHVEERVVDAYITLCKAAEFMPTEEGSEGSVPVLNYCPPITPREGPNFQARSVHKYEDIRSQVSIQRSGMAHRVFVLWHSPASRARSQTYRKSASDTCSLAVFLGSGGHTSEALALVSTLDFLRYTPRKYILVGSPVTYEILVVPRARRVHQSLITTPPTAAWSLITSLRHMLQAPLISRRSFADVLLLNGPGTCFVLCIAVYTLRHITPANVYLKFFGLPSPRLIYVESFARVNSLSLSGKLLQHIVDRFIVQWPQLLKNGGRGDWRGWLV</sequence>
<dbReference type="AlphaFoldDB" id="A0A4S4LC37"/>
<evidence type="ECO:0000256" key="8">
    <source>
        <dbReference type="ARBA" id="ARBA00031339"/>
    </source>
</evidence>
<dbReference type="OrthoDB" id="296793at2759"/>
<dbReference type="GO" id="GO:0005801">
    <property type="term" value="C:cis-Golgi network"/>
    <property type="evidence" value="ECO:0007669"/>
    <property type="project" value="InterPro"/>
</dbReference>
<evidence type="ECO:0000256" key="6">
    <source>
        <dbReference type="ARBA" id="ARBA00023034"/>
    </source>
</evidence>
<dbReference type="GO" id="GO:0006488">
    <property type="term" value="P:dolichol-linked oligosaccharide biosynthetic process"/>
    <property type="evidence" value="ECO:0007669"/>
    <property type="project" value="InterPro"/>
</dbReference>
<evidence type="ECO:0000256" key="3">
    <source>
        <dbReference type="ARBA" id="ARBA00020976"/>
    </source>
</evidence>
<dbReference type="GO" id="GO:0007030">
    <property type="term" value="P:Golgi organization"/>
    <property type="evidence" value="ECO:0007669"/>
    <property type="project" value="TreeGrafter"/>
</dbReference>
<keyword evidence="7" id="KW-0472">Membrane</keyword>
<dbReference type="Pfam" id="PF04136">
    <property type="entry name" value="COG3_N"/>
    <property type="match status" value="1"/>
</dbReference>
<feature type="region of interest" description="Disordered" evidence="9">
    <location>
        <begin position="47"/>
        <end position="101"/>
    </location>
</feature>
<dbReference type="PANTHER" id="PTHR13302">
    <property type="entry name" value="CONSERVED OLIGOMERIC GOLGI COMPLEX COMPONENT 3"/>
    <property type="match status" value="1"/>
</dbReference>
<evidence type="ECO:0000256" key="1">
    <source>
        <dbReference type="ARBA" id="ARBA00004395"/>
    </source>
</evidence>
<dbReference type="Gene3D" id="3.40.50.2000">
    <property type="entry name" value="Glycogen Phosphorylase B"/>
    <property type="match status" value="1"/>
</dbReference>
<evidence type="ECO:0000313" key="13">
    <source>
        <dbReference type="Proteomes" id="UP000308199"/>
    </source>
</evidence>
<dbReference type="InterPro" id="IPR013969">
    <property type="entry name" value="Oligosacch_biosynth_Alg14"/>
</dbReference>
<feature type="domain" description="Conserved oligomeric Golgi complex subunit 3 N-terminal" evidence="10">
    <location>
        <begin position="131"/>
        <end position="274"/>
    </location>
</feature>
<dbReference type="Proteomes" id="UP000308199">
    <property type="component" value="Unassembled WGS sequence"/>
</dbReference>
<comment type="subcellular location">
    <subcellularLocation>
        <location evidence="1">Golgi apparatus membrane</location>
        <topology evidence="1">Peripheral membrane protein</topology>
    </subcellularLocation>
</comment>
<dbReference type="InterPro" id="IPR048685">
    <property type="entry name" value="COG3_C"/>
</dbReference>
<evidence type="ECO:0000256" key="4">
    <source>
        <dbReference type="ARBA" id="ARBA00022448"/>
    </source>
</evidence>
<evidence type="ECO:0000259" key="10">
    <source>
        <dbReference type="Pfam" id="PF04136"/>
    </source>
</evidence>
<keyword evidence="13" id="KW-1185">Reference proteome</keyword>
<evidence type="ECO:0000259" key="11">
    <source>
        <dbReference type="Pfam" id="PF20671"/>
    </source>
</evidence>
<dbReference type="PANTHER" id="PTHR13302:SF8">
    <property type="entry name" value="CONSERVED OLIGOMERIC GOLGI COMPLEX SUBUNIT 3"/>
    <property type="match status" value="1"/>
</dbReference>
<comment type="similarity">
    <text evidence="2">Belongs to the COG3 family.</text>
</comment>
<gene>
    <name evidence="12" type="ORF">EW145_g3527</name>
</gene>
<keyword evidence="5" id="KW-0653">Protein transport</keyword>
<organism evidence="12 13">
    <name type="scientific">Phellinidium pouzarii</name>
    <dbReference type="NCBI Taxonomy" id="167371"/>
    <lineage>
        <taxon>Eukaryota</taxon>
        <taxon>Fungi</taxon>
        <taxon>Dikarya</taxon>
        <taxon>Basidiomycota</taxon>
        <taxon>Agaricomycotina</taxon>
        <taxon>Agaricomycetes</taxon>
        <taxon>Hymenochaetales</taxon>
        <taxon>Hymenochaetaceae</taxon>
        <taxon>Phellinidium</taxon>
    </lineage>
</organism>
<dbReference type="GO" id="GO:0000139">
    <property type="term" value="C:Golgi membrane"/>
    <property type="evidence" value="ECO:0007669"/>
    <property type="project" value="UniProtKB-SubCell"/>
</dbReference>
<dbReference type="Pfam" id="PF08660">
    <property type="entry name" value="Alg14"/>
    <property type="match status" value="1"/>
</dbReference>
<dbReference type="GO" id="GO:0006891">
    <property type="term" value="P:intra-Golgi vesicle-mediated transport"/>
    <property type="evidence" value="ECO:0007669"/>
    <property type="project" value="TreeGrafter"/>
</dbReference>
<evidence type="ECO:0000256" key="2">
    <source>
        <dbReference type="ARBA" id="ARBA00009936"/>
    </source>
</evidence>
<feature type="domain" description="Conserved oligomeric Golgi complex subunit 3 C-terminal" evidence="11">
    <location>
        <begin position="296"/>
        <end position="639"/>
    </location>
</feature>
<evidence type="ECO:0000256" key="5">
    <source>
        <dbReference type="ARBA" id="ARBA00022927"/>
    </source>
</evidence>
<evidence type="ECO:0000256" key="9">
    <source>
        <dbReference type="SAM" id="MobiDB-lite"/>
    </source>
</evidence>
<keyword evidence="6" id="KW-0333">Golgi apparatus</keyword>
<reference evidence="12 13" key="1">
    <citation type="submission" date="2019-02" db="EMBL/GenBank/DDBJ databases">
        <title>Genome sequencing of the rare red list fungi Phellinidium pouzarii.</title>
        <authorList>
            <person name="Buettner E."/>
            <person name="Kellner H."/>
        </authorList>
    </citation>
    <scope>NUCLEOTIDE SEQUENCE [LARGE SCALE GENOMIC DNA]</scope>
    <source>
        <strain evidence="12 13">DSM 108285</strain>
    </source>
</reference>
<comment type="caution">
    <text evidence="12">The sequence shown here is derived from an EMBL/GenBank/DDBJ whole genome shotgun (WGS) entry which is preliminary data.</text>
</comment>
<keyword evidence="4" id="KW-0813">Transport</keyword>
<evidence type="ECO:0000256" key="7">
    <source>
        <dbReference type="ARBA" id="ARBA00023136"/>
    </source>
</evidence>
<name>A0A4S4LC37_9AGAM</name>
<proteinExistence type="inferred from homology"/>
<protein>
    <recommendedName>
        <fullName evidence="3">Conserved oligomeric Golgi complex subunit 3</fullName>
    </recommendedName>
    <alternativeName>
        <fullName evidence="8">Component of oligomeric Golgi complex 3</fullName>
    </alternativeName>
</protein>
<accession>A0A4S4LC37</accession>
<evidence type="ECO:0000313" key="12">
    <source>
        <dbReference type="EMBL" id="THH07230.1"/>
    </source>
</evidence>
<dbReference type="InterPro" id="IPR007265">
    <property type="entry name" value="COG_su3"/>
</dbReference>